<name>A0ABS9CQS5_9RHOB</name>
<dbReference type="RefSeq" id="WP_235223716.1">
    <property type="nucleotide sequence ID" value="NZ_JAKGAQ010000001.1"/>
</dbReference>
<evidence type="ECO:0000313" key="3">
    <source>
        <dbReference type="Proteomes" id="UP001200557"/>
    </source>
</evidence>
<gene>
    <name evidence="2" type="ORF">L0664_00775</name>
</gene>
<sequence length="137" mass="14596">MMKRLAATALALTTLAACDAPTQSGYVGVGTPIATSRAAGFFQTVCVNNGADLSAARQTLAGLPVILNPEDDIYYSTEHLISFKITPVSRFESVCSMVWDPIEDESRSIAVLRGLDPTAQLRDNEDGTLSAFHYGAP</sequence>
<protein>
    <recommendedName>
        <fullName evidence="4">Lipoprotein</fullName>
    </recommendedName>
</protein>
<feature type="signal peptide" evidence="1">
    <location>
        <begin position="1"/>
        <end position="19"/>
    </location>
</feature>
<dbReference type="Proteomes" id="UP001200557">
    <property type="component" value="Unassembled WGS sequence"/>
</dbReference>
<comment type="caution">
    <text evidence="2">The sequence shown here is derived from an EMBL/GenBank/DDBJ whole genome shotgun (WGS) entry which is preliminary data.</text>
</comment>
<proteinExistence type="predicted"/>
<evidence type="ECO:0000256" key="1">
    <source>
        <dbReference type="SAM" id="SignalP"/>
    </source>
</evidence>
<feature type="chain" id="PRO_5047292484" description="Lipoprotein" evidence="1">
    <location>
        <begin position="20"/>
        <end position="137"/>
    </location>
</feature>
<organism evidence="2 3">
    <name type="scientific">Octadecabacter dasysiphoniae</name>
    <dbReference type="NCBI Taxonomy" id="2909341"/>
    <lineage>
        <taxon>Bacteria</taxon>
        <taxon>Pseudomonadati</taxon>
        <taxon>Pseudomonadota</taxon>
        <taxon>Alphaproteobacteria</taxon>
        <taxon>Rhodobacterales</taxon>
        <taxon>Roseobacteraceae</taxon>
        <taxon>Octadecabacter</taxon>
    </lineage>
</organism>
<dbReference type="EMBL" id="JAKGAQ010000001">
    <property type="protein sequence ID" value="MCF2869584.1"/>
    <property type="molecule type" value="Genomic_DNA"/>
</dbReference>
<keyword evidence="1" id="KW-0732">Signal</keyword>
<evidence type="ECO:0000313" key="2">
    <source>
        <dbReference type="EMBL" id="MCF2869584.1"/>
    </source>
</evidence>
<evidence type="ECO:0008006" key="4">
    <source>
        <dbReference type="Google" id="ProtNLM"/>
    </source>
</evidence>
<keyword evidence="3" id="KW-1185">Reference proteome</keyword>
<reference evidence="2 3" key="1">
    <citation type="submission" date="2022-01" db="EMBL/GenBank/DDBJ databases">
        <title>Octadecabacter sp. nov., isolated from a marine alga.</title>
        <authorList>
            <person name="Jin M.S."/>
            <person name="Kim H.M."/>
            <person name="Han D.M."/>
            <person name="Jung J.J."/>
            <person name="Jeon C.O."/>
        </authorList>
    </citation>
    <scope>NUCLEOTIDE SEQUENCE [LARGE SCALE GENOMIC DNA]</scope>
    <source>
        <strain evidence="2 3">G9-8</strain>
    </source>
</reference>
<accession>A0ABS9CQS5</accession>
<dbReference type="PROSITE" id="PS51257">
    <property type="entry name" value="PROKAR_LIPOPROTEIN"/>
    <property type="match status" value="1"/>
</dbReference>